<organism evidence="5 6">
    <name type="scientific">Linnemannia hyalina</name>
    <dbReference type="NCBI Taxonomy" id="64524"/>
    <lineage>
        <taxon>Eukaryota</taxon>
        <taxon>Fungi</taxon>
        <taxon>Fungi incertae sedis</taxon>
        <taxon>Mucoromycota</taxon>
        <taxon>Mortierellomycotina</taxon>
        <taxon>Mortierellomycetes</taxon>
        <taxon>Mortierellales</taxon>
        <taxon>Mortierellaceae</taxon>
        <taxon>Linnemannia</taxon>
    </lineage>
</organism>
<feature type="domain" description="NodB homology" evidence="4">
    <location>
        <begin position="170"/>
        <end position="364"/>
    </location>
</feature>
<name>A0A9P7XVU3_9FUNG</name>
<dbReference type="PROSITE" id="PS51677">
    <property type="entry name" value="NODB"/>
    <property type="match status" value="1"/>
</dbReference>
<dbReference type="SUPFAM" id="SSF88713">
    <property type="entry name" value="Glycoside hydrolase/deacetylase"/>
    <property type="match status" value="1"/>
</dbReference>
<dbReference type="EMBL" id="JAHRHY010000009">
    <property type="protein sequence ID" value="KAG9066676.1"/>
    <property type="molecule type" value="Genomic_DNA"/>
</dbReference>
<keyword evidence="1" id="KW-0479">Metal-binding</keyword>
<evidence type="ECO:0000259" key="4">
    <source>
        <dbReference type="PROSITE" id="PS51677"/>
    </source>
</evidence>
<evidence type="ECO:0000313" key="5">
    <source>
        <dbReference type="EMBL" id="KAG9066676.1"/>
    </source>
</evidence>
<proteinExistence type="predicted"/>
<dbReference type="GO" id="GO:0009272">
    <property type="term" value="P:fungal-type cell wall biogenesis"/>
    <property type="evidence" value="ECO:0007669"/>
    <property type="project" value="UniProtKB-ARBA"/>
</dbReference>
<dbReference type="GO" id="GO:0046872">
    <property type="term" value="F:metal ion binding"/>
    <property type="evidence" value="ECO:0007669"/>
    <property type="project" value="UniProtKB-KW"/>
</dbReference>
<accession>A0A9P7XVU3</accession>
<gene>
    <name evidence="5" type="primary">CDA2_16</name>
    <name evidence="5" type="ORF">KI688_012584</name>
</gene>
<dbReference type="InterPro" id="IPR050248">
    <property type="entry name" value="Polysacc_deacetylase_ArnD"/>
</dbReference>
<evidence type="ECO:0000313" key="6">
    <source>
        <dbReference type="Proteomes" id="UP000707451"/>
    </source>
</evidence>
<dbReference type="GO" id="GO:0004099">
    <property type="term" value="F:chitin deacetylase activity"/>
    <property type="evidence" value="ECO:0007669"/>
    <property type="project" value="TreeGrafter"/>
</dbReference>
<dbReference type="PANTHER" id="PTHR10587:SF133">
    <property type="entry name" value="CHITIN DEACETYLASE 1-RELATED"/>
    <property type="match status" value="1"/>
</dbReference>
<dbReference type="InterPro" id="IPR002509">
    <property type="entry name" value="NODB_dom"/>
</dbReference>
<dbReference type="Proteomes" id="UP000707451">
    <property type="component" value="Unassembled WGS sequence"/>
</dbReference>
<reference evidence="5" key="1">
    <citation type="submission" date="2021-06" db="EMBL/GenBank/DDBJ databases">
        <title>Genome Sequence of Mortierella hyaline Strain SCG-10, a Cold-Adapted, Nitrate-Reducing Fungus Isolated from Soil in Minnesota, USA.</title>
        <authorList>
            <person name="Aldossari N."/>
        </authorList>
    </citation>
    <scope>NUCLEOTIDE SEQUENCE</scope>
    <source>
        <strain evidence="5">SCG-10</strain>
    </source>
</reference>
<dbReference type="OrthoDB" id="407355at2759"/>
<dbReference type="PANTHER" id="PTHR10587">
    <property type="entry name" value="GLYCOSYL TRANSFERASE-RELATED"/>
    <property type="match status" value="1"/>
</dbReference>
<keyword evidence="2" id="KW-0378">Hydrolase</keyword>
<keyword evidence="6" id="KW-1185">Reference proteome</keyword>
<protein>
    <submittedName>
        <fullName evidence="5">Chitin deacetylase</fullName>
    </submittedName>
</protein>
<sequence>MPALAQVVFGAVDNKLTTEQAFKMLSSPLTPMDITPNGDQNINLLTNKQIDYHGIVHTHDGATEDKAIGDEEVTHGERERGGSRGKSRMNMALYPPRNKIPDVNTPQVKAWVAEIDWSKVPNIPVAEGLAPDTPQFPKCPPDEEMDRTTCWWSCYGCTAPTDIITCPLANQWGLTYDDGPSLVTRNMTKFLMEKKITATFFVVGSRVLEYPDILREQVAQGHHIGMHTWSHSGLTTLTNQEIVAEIRWSEKAIRDVTGLTAKYVRPPFGDIDNRVREILRQMGYTIVIWTKGWDTNDWRMLMHEIPEREIIKNFKDALDNRANIQSSNGKPGGPITLEHDVSKDTVHVSKTLIEMAVSRGLHPMNLAACLGDTTPYQRGSKLGPGGAVEKINGGDFTGSYRGMTGMEEQDYNTPSKTGGKKGEAKSSSSSSTSDAVAALQQSAVYAAMGLTAVASVMLTL</sequence>
<dbReference type="Pfam" id="PF01522">
    <property type="entry name" value="Polysacc_deac_1"/>
    <property type="match status" value="1"/>
</dbReference>
<evidence type="ECO:0000256" key="3">
    <source>
        <dbReference type="SAM" id="MobiDB-lite"/>
    </source>
</evidence>
<dbReference type="InterPro" id="IPR011330">
    <property type="entry name" value="Glyco_hydro/deAcase_b/a-brl"/>
</dbReference>
<dbReference type="Gene3D" id="3.20.20.370">
    <property type="entry name" value="Glycoside hydrolase/deacetylase"/>
    <property type="match status" value="1"/>
</dbReference>
<evidence type="ECO:0000256" key="1">
    <source>
        <dbReference type="ARBA" id="ARBA00022723"/>
    </source>
</evidence>
<comment type="caution">
    <text evidence="5">The sequence shown here is derived from an EMBL/GenBank/DDBJ whole genome shotgun (WGS) entry which is preliminary data.</text>
</comment>
<dbReference type="AlphaFoldDB" id="A0A9P7XVU3"/>
<feature type="region of interest" description="Disordered" evidence="3">
    <location>
        <begin position="66"/>
        <end position="98"/>
    </location>
</feature>
<evidence type="ECO:0000256" key="2">
    <source>
        <dbReference type="ARBA" id="ARBA00022801"/>
    </source>
</evidence>
<feature type="region of interest" description="Disordered" evidence="3">
    <location>
        <begin position="399"/>
        <end position="431"/>
    </location>
</feature>
<feature type="compositionally biased region" description="Basic and acidic residues" evidence="3">
    <location>
        <begin position="66"/>
        <end position="82"/>
    </location>
</feature>
<dbReference type="GO" id="GO:0016020">
    <property type="term" value="C:membrane"/>
    <property type="evidence" value="ECO:0007669"/>
    <property type="project" value="TreeGrafter"/>
</dbReference>
<dbReference type="GO" id="GO:0005975">
    <property type="term" value="P:carbohydrate metabolic process"/>
    <property type="evidence" value="ECO:0007669"/>
    <property type="project" value="InterPro"/>
</dbReference>